<dbReference type="InterPro" id="IPR006015">
    <property type="entry name" value="Universal_stress_UspA"/>
</dbReference>
<organism evidence="4 5">
    <name type="scientific">Acinetobacter baylyi</name>
    <dbReference type="NCBI Taxonomy" id="202950"/>
    <lineage>
        <taxon>Bacteria</taxon>
        <taxon>Pseudomonadati</taxon>
        <taxon>Pseudomonadota</taxon>
        <taxon>Gammaproteobacteria</taxon>
        <taxon>Moraxellales</taxon>
        <taxon>Moraxellaceae</taxon>
        <taxon>Acinetobacter</taxon>
    </lineage>
</organism>
<dbReference type="PANTHER" id="PTHR46268:SF6">
    <property type="entry name" value="UNIVERSAL STRESS PROTEIN UP12"/>
    <property type="match status" value="1"/>
</dbReference>
<accession>A0ABU0UZL5</accession>
<evidence type="ECO:0000256" key="1">
    <source>
        <dbReference type="ARBA" id="ARBA00008791"/>
    </source>
</evidence>
<dbReference type="Gene3D" id="3.40.50.620">
    <property type="entry name" value="HUPs"/>
    <property type="match status" value="1"/>
</dbReference>
<dbReference type="InterPro" id="IPR006016">
    <property type="entry name" value="UspA"/>
</dbReference>
<comment type="similarity">
    <text evidence="1 2">Belongs to the universal stress protein A family.</text>
</comment>
<dbReference type="EMBL" id="JAUTBK010000002">
    <property type="protein sequence ID" value="MDQ1209987.1"/>
    <property type="molecule type" value="Genomic_DNA"/>
</dbReference>
<keyword evidence="2" id="KW-0963">Cytoplasm</keyword>
<protein>
    <recommendedName>
        <fullName evidence="2">Universal stress protein</fullName>
    </recommendedName>
</protein>
<evidence type="ECO:0000313" key="4">
    <source>
        <dbReference type="EMBL" id="MDQ1209987.1"/>
    </source>
</evidence>
<evidence type="ECO:0000256" key="2">
    <source>
        <dbReference type="PIRNR" id="PIRNR006276"/>
    </source>
</evidence>
<sequence>MGYQHILVPIDGSPTSLSAIEQAANLAITYHSEVTVLYVLTIDPFINIEYISSPTSTQDDALNQTRNIIKTIMDEAQKKFLSYGLEVKTLIIEGQEVHKEITRVAEEQHVDLIVIGSHGRTGVRKLVLGSVTQKLLGETKLPVLVVRGE</sequence>
<dbReference type="CDD" id="cd00293">
    <property type="entry name" value="USP-like"/>
    <property type="match status" value="1"/>
</dbReference>
<name>A0ABU0UZL5_ACIBI</name>
<dbReference type="SUPFAM" id="SSF52402">
    <property type="entry name" value="Adenine nucleotide alpha hydrolases-like"/>
    <property type="match status" value="1"/>
</dbReference>
<gene>
    <name evidence="4" type="ORF">QE380_002910</name>
</gene>
<evidence type="ECO:0000259" key="3">
    <source>
        <dbReference type="Pfam" id="PF00582"/>
    </source>
</evidence>
<dbReference type="Proteomes" id="UP001233360">
    <property type="component" value="Unassembled WGS sequence"/>
</dbReference>
<feature type="domain" description="UspA" evidence="3">
    <location>
        <begin position="3"/>
        <end position="147"/>
    </location>
</feature>
<dbReference type="InterPro" id="IPR014729">
    <property type="entry name" value="Rossmann-like_a/b/a_fold"/>
</dbReference>
<comment type="subcellular location">
    <subcellularLocation>
        <location evidence="2">Cytoplasm</location>
    </subcellularLocation>
</comment>
<dbReference type="PRINTS" id="PR01438">
    <property type="entry name" value="UNVRSLSTRESS"/>
</dbReference>
<comment type="caution">
    <text evidence="4">The sequence shown here is derived from an EMBL/GenBank/DDBJ whole genome shotgun (WGS) entry which is preliminary data.</text>
</comment>
<evidence type="ECO:0000313" key="5">
    <source>
        <dbReference type="Proteomes" id="UP001233360"/>
    </source>
</evidence>
<proteinExistence type="inferred from homology"/>
<dbReference type="PANTHER" id="PTHR46268">
    <property type="entry name" value="STRESS RESPONSE PROTEIN NHAX"/>
    <property type="match status" value="1"/>
</dbReference>
<keyword evidence="5" id="KW-1185">Reference proteome</keyword>
<dbReference type="PIRSF" id="PIRSF006276">
    <property type="entry name" value="UspA"/>
    <property type="match status" value="1"/>
</dbReference>
<dbReference type="RefSeq" id="WP_307004515.1">
    <property type="nucleotide sequence ID" value="NZ_JAUTBK010000002.1"/>
</dbReference>
<reference evidence="4 5" key="1">
    <citation type="submission" date="2023-07" db="EMBL/GenBank/DDBJ databases">
        <title>Functional and genomic diversity of the sorghum phyllosphere microbiome.</title>
        <authorList>
            <person name="Shade A."/>
        </authorList>
    </citation>
    <scope>NUCLEOTIDE SEQUENCE [LARGE SCALE GENOMIC DNA]</scope>
    <source>
        <strain evidence="4 5">SORGH_AS_0887</strain>
    </source>
</reference>
<dbReference type="Pfam" id="PF00582">
    <property type="entry name" value="Usp"/>
    <property type="match status" value="1"/>
</dbReference>